<gene>
    <name evidence="2" type="ORF">SO802_023353</name>
</gene>
<reference evidence="2 3" key="1">
    <citation type="submission" date="2024-01" db="EMBL/GenBank/DDBJ databases">
        <title>A telomere-to-telomere, gap-free genome of sweet tea (Lithocarpus litseifolius).</title>
        <authorList>
            <person name="Zhou J."/>
        </authorList>
    </citation>
    <scope>NUCLEOTIDE SEQUENCE [LARGE SCALE GENOMIC DNA]</scope>
    <source>
        <strain evidence="2">Zhou-2022a</strain>
        <tissue evidence="2">Leaf</tissue>
    </source>
</reference>
<evidence type="ECO:0000313" key="3">
    <source>
        <dbReference type="Proteomes" id="UP001459277"/>
    </source>
</evidence>
<dbReference type="Proteomes" id="UP001459277">
    <property type="component" value="Unassembled WGS sequence"/>
</dbReference>
<keyword evidence="3" id="KW-1185">Reference proteome</keyword>
<evidence type="ECO:0000313" key="2">
    <source>
        <dbReference type="EMBL" id="KAK9993650.1"/>
    </source>
</evidence>
<protein>
    <submittedName>
        <fullName evidence="2">Uncharacterized protein</fullName>
    </submittedName>
</protein>
<dbReference type="EMBL" id="JAZDWU010000008">
    <property type="protein sequence ID" value="KAK9993650.1"/>
    <property type="molecule type" value="Genomic_DNA"/>
</dbReference>
<feature type="compositionally biased region" description="Acidic residues" evidence="1">
    <location>
        <begin position="29"/>
        <end position="38"/>
    </location>
</feature>
<organism evidence="2 3">
    <name type="scientific">Lithocarpus litseifolius</name>
    <dbReference type="NCBI Taxonomy" id="425828"/>
    <lineage>
        <taxon>Eukaryota</taxon>
        <taxon>Viridiplantae</taxon>
        <taxon>Streptophyta</taxon>
        <taxon>Embryophyta</taxon>
        <taxon>Tracheophyta</taxon>
        <taxon>Spermatophyta</taxon>
        <taxon>Magnoliopsida</taxon>
        <taxon>eudicotyledons</taxon>
        <taxon>Gunneridae</taxon>
        <taxon>Pentapetalae</taxon>
        <taxon>rosids</taxon>
        <taxon>fabids</taxon>
        <taxon>Fagales</taxon>
        <taxon>Fagaceae</taxon>
        <taxon>Lithocarpus</taxon>
    </lineage>
</organism>
<accession>A0AAW2C5Z5</accession>
<proteinExistence type="predicted"/>
<feature type="compositionally biased region" description="Basic and acidic residues" evidence="1">
    <location>
        <begin position="11"/>
        <end position="28"/>
    </location>
</feature>
<name>A0AAW2C5Z5_9ROSI</name>
<evidence type="ECO:0000256" key="1">
    <source>
        <dbReference type="SAM" id="MobiDB-lite"/>
    </source>
</evidence>
<comment type="caution">
    <text evidence="2">The sequence shown here is derived from an EMBL/GenBank/DDBJ whole genome shotgun (WGS) entry which is preliminary data.</text>
</comment>
<feature type="region of interest" description="Disordered" evidence="1">
    <location>
        <begin position="1"/>
        <end position="40"/>
    </location>
</feature>
<dbReference type="AlphaFoldDB" id="A0AAW2C5Z5"/>
<sequence length="119" mass="13891">MPENAISFKPEILDEKKPKLEDEEKKEHEEEEEKEEEFSFSCTNPRRGRVFIFLYESKISANDVFVNSQIRPIFPIFNRYLLFGGGYDRDLRSKVNSMSLRPSLGSCLLKSELGLLCQH</sequence>